<evidence type="ECO:0000313" key="2">
    <source>
        <dbReference type="EMBL" id="CAF1210453.1"/>
    </source>
</evidence>
<keyword evidence="1" id="KW-0812">Transmembrane</keyword>
<protein>
    <submittedName>
        <fullName evidence="2">Uncharacterized protein</fullName>
    </submittedName>
</protein>
<feature type="transmembrane region" description="Helical" evidence="1">
    <location>
        <begin position="101"/>
        <end position="121"/>
    </location>
</feature>
<dbReference type="InterPro" id="IPR042524">
    <property type="entry name" value="Presenilin_C"/>
</dbReference>
<keyword evidence="1" id="KW-1133">Transmembrane helix</keyword>
<organism evidence="2 3">
    <name type="scientific">Rotaria sordida</name>
    <dbReference type="NCBI Taxonomy" id="392033"/>
    <lineage>
        <taxon>Eukaryota</taxon>
        <taxon>Metazoa</taxon>
        <taxon>Spiralia</taxon>
        <taxon>Gnathifera</taxon>
        <taxon>Rotifera</taxon>
        <taxon>Eurotatoria</taxon>
        <taxon>Bdelloidea</taxon>
        <taxon>Philodinida</taxon>
        <taxon>Philodinidae</taxon>
        <taxon>Rotaria</taxon>
    </lineage>
</organism>
<dbReference type="EMBL" id="CAJNOT010001511">
    <property type="protein sequence ID" value="CAF1210453.1"/>
    <property type="molecule type" value="Genomic_DNA"/>
</dbReference>
<feature type="transmembrane region" description="Helical" evidence="1">
    <location>
        <begin position="74"/>
        <end position="95"/>
    </location>
</feature>
<reference evidence="2" key="1">
    <citation type="submission" date="2021-02" db="EMBL/GenBank/DDBJ databases">
        <authorList>
            <person name="Nowell W R."/>
        </authorList>
    </citation>
    <scope>NUCLEOTIDE SEQUENCE</scope>
</reference>
<evidence type="ECO:0000256" key="1">
    <source>
        <dbReference type="SAM" id="Phobius"/>
    </source>
</evidence>
<sequence>MLRYIPFQFKISLLWILSFYDIYICLHPNGRIHKFFRNWTLDSPLPELFYTHDVDDIRKDEKSKSHPIRESYKALGLGDFFVFNLMILFILQAQWSLSTKILVVFGCIISVQIGYCGTLYIKQLWSINTYPALPFPVVIFSMYVIVLDAIMC</sequence>
<comment type="caution">
    <text evidence="2">The sequence shown here is derived from an EMBL/GenBank/DDBJ whole genome shotgun (WGS) entry which is preliminary data.</text>
</comment>
<dbReference type="Gene3D" id="1.10.472.100">
    <property type="entry name" value="Presenilin"/>
    <property type="match status" value="1"/>
</dbReference>
<evidence type="ECO:0000313" key="3">
    <source>
        <dbReference type="Proteomes" id="UP000663864"/>
    </source>
</evidence>
<proteinExistence type="predicted"/>
<dbReference type="AlphaFoldDB" id="A0A814X7N2"/>
<keyword evidence="1" id="KW-0472">Membrane</keyword>
<dbReference type="Proteomes" id="UP000663864">
    <property type="component" value="Unassembled WGS sequence"/>
</dbReference>
<accession>A0A814X7N2</accession>
<feature type="transmembrane region" description="Helical" evidence="1">
    <location>
        <begin position="133"/>
        <end position="151"/>
    </location>
</feature>
<name>A0A814X7N2_9BILA</name>
<gene>
    <name evidence="2" type="ORF">ZHD862_LOCUS23334</name>
</gene>
<feature type="transmembrane region" description="Helical" evidence="1">
    <location>
        <begin position="6"/>
        <end position="26"/>
    </location>
</feature>